<dbReference type="InterPro" id="IPR015943">
    <property type="entry name" value="WD40/YVTN_repeat-like_dom_sf"/>
</dbReference>
<sequence length="488" mass="53503">MLLVYADAGPGAGTVWAGGETGVALYRNGRFVSLHGTYDERFRGVSGIVRLPDGDLWLHGADGLYRIAAADVGRWLKDGTAVPFERFNAQDGMRGHAPQLRPVPSLRRDRDGLLWYATTGSVGSIDPARIPRNRLAPPVEIVGVSAEGLRHAIPAGGSLALPQGTRNVQFDFTALSLSIPERVRLRYRLTGFERQWQEPVGRRQAYYTNLAPGRYRFEVTAANEDGLWNSGGAALEIVILPTFVQSVWFKLLLAALTLLLLYGVYAARIRYLTALMQQRLHERLAERARIARALHDTLLQSIQALLMSFDAHSRHLKEGTQERIRLDQTLNLAEQLLVEGRDEIMVLRGSVSAQALELALAQFGKGLAEHRPHAFELKVSGTPRRLRPDVQDEIYAIAREALFNASRYADATRIELELGYGAAAFLVRVRDNGRGLDETVAAAGHRPGHWGLVGMRERAGGIGAVLAIDSAPGTGTAITVTVPGKMAY</sequence>
<dbReference type="Gene3D" id="2.130.10.10">
    <property type="entry name" value="YVTN repeat-like/Quinoprotein amine dehydrogenase"/>
    <property type="match status" value="1"/>
</dbReference>
<dbReference type="InterPro" id="IPR013783">
    <property type="entry name" value="Ig-like_fold"/>
</dbReference>
<dbReference type="PANTHER" id="PTHR24421">
    <property type="entry name" value="NITRATE/NITRITE SENSOR PROTEIN NARX-RELATED"/>
    <property type="match status" value="1"/>
</dbReference>
<accession>A0AA87Y7G6</accession>
<protein>
    <recommendedName>
        <fullName evidence="5">Histidine kinase/HSP90-like ATPase domain-containing protein</fullName>
    </recommendedName>
</protein>
<dbReference type="Pfam" id="PF07730">
    <property type="entry name" value="HisKA_3"/>
    <property type="match status" value="1"/>
</dbReference>
<dbReference type="PANTHER" id="PTHR24421:SF62">
    <property type="entry name" value="SENSORY TRANSDUCTION HISTIDINE KINASE"/>
    <property type="match status" value="1"/>
</dbReference>
<dbReference type="Gene3D" id="2.60.40.10">
    <property type="entry name" value="Immunoglobulins"/>
    <property type="match status" value="1"/>
</dbReference>
<reference evidence="6" key="2">
    <citation type="submission" date="2022-12" db="EMBL/GenBank/DDBJ databases">
        <authorList>
            <person name="Sun Q."/>
            <person name="Kim S."/>
        </authorList>
    </citation>
    <scope>NUCLEOTIDE SEQUENCE</scope>
    <source>
        <strain evidence="6">KCTC 12344</strain>
    </source>
</reference>
<evidence type="ECO:0000256" key="3">
    <source>
        <dbReference type="ARBA" id="ARBA00023012"/>
    </source>
</evidence>
<evidence type="ECO:0000313" key="6">
    <source>
        <dbReference type="EMBL" id="GGZ09995.1"/>
    </source>
</evidence>
<dbReference type="InterPro" id="IPR003594">
    <property type="entry name" value="HATPase_dom"/>
</dbReference>
<evidence type="ECO:0000259" key="5">
    <source>
        <dbReference type="SMART" id="SM00387"/>
    </source>
</evidence>
<dbReference type="GO" id="GO:0016020">
    <property type="term" value="C:membrane"/>
    <property type="evidence" value="ECO:0007669"/>
    <property type="project" value="InterPro"/>
</dbReference>
<dbReference type="CDD" id="cd16917">
    <property type="entry name" value="HATPase_UhpB-NarQ-NarX-like"/>
    <property type="match status" value="1"/>
</dbReference>
<keyword evidence="4" id="KW-1133">Transmembrane helix</keyword>
<dbReference type="InterPro" id="IPR011123">
    <property type="entry name" value="Y_Y_Y"/>
</dbReference>
<dbReference type="Gene3D" id="3.30.565.10">
    <property type="entry name" value="Histidine kinase-like ATPase, C-terminal domain"/>
    <property type="match status" value="1"/>
</dbReference>
<dbReference type="InterPro" id="IPR011712">
    <property type="entry name" value="Sig_transdc_His_kin_sub3_dim/P"/>
</dbReference>
<comment type="caution">
    <text evidence="6">The sequence shown here is derived from an EMBL/GenBank/DDBJ whole genome shotgun (WGS) entry which is preliminary data.</text>
</comment>
<dbReference type="InterPro" id="IPR036890">
    <property type="entry name" value="HATPase_C_sf"/>
</dbReference>
<dbReference type="SUPFAM" id="SSF55874">
    <property type="entry name" value="ATPase domain of HSP90 chaperone/DNA topoisomerase II/histidine kinase"/>
    <property type="match status" value="1"/>
</dbReference>
<proteinExistence type="predicted"/>
<dbReference type="InterPro" id="IPR050482">
    <property type="entry name" value="Sensor_HK_TwoCompSys"/>
</dbReference>
<dbReference type="SMART" id="SM00387">
    <property type="entry name" value="HATPase_c"/>
    <property type="match status" value="1"/>
</dbReference>
<gene>
    <name evidence="6" type="ORF">GCM10007388_49350</name>
</gene>
<dbReference type="GO" id="GO:0046983">
    <property type="term" value="F:protein dimerization activity"/>
    <property type="evidence" value="ECO:0007669"/>
    <property type="project" value="InterPro"/>
</dbReference>
<keyword evidence="2" id="KW-0418">Kinase</keyword>
<dbReference type="GO" id="GO:0000155">
    <property type="term" value="F:phosphorelay sensor kinase activity"/>
    <property type="evidence" value="ECO:0007669"/>
    <property type="project" value="InterPro"/>
</dbReference>
<evidence type="ECO:0000256" key="1">
    <source>
        <dbReference type="ARBA" id="ARBA00022679"/>
    </source>
</evidence>
<dbReference type="Proteomes" id="UP000619512">
    <property type="component" value="Unassembled WGS sequence"/>
</dbReference>
<dbReference type="Pfam" id="PF02518">
    <property type="entry name" value="HATPase_c"/>
    <property type="match status" value="1"/>
</dbReference>
<dbReference type="AlphaFoldDB" id="A0AA87Y7G6"/>
<keyword evidence="4" id="KW-0472">Membrane</keyword>
<evidence type="ECO:0000256" key="4">
    <source>
        <dbReference type="SAM" id="Phobius"/>
    </source>
</evidence>
<keyword evidence="3" id="KW-0902">Two-component regulatory system</keyword>
<name>A0AA87Y7G6_9BURK</name>
<dbReference type="Pfam" id="PF07495">
    <property type="entry name" value="Y_Y_Y"/>
    <property type="match status" value="1"/>
</dbReference>
<feature type="transmembrane region" description="Helical" evidence="4">
    <location>
        <begin position="247"/>
        <end position="267"/>
    </location>
</feature>
<reference evidence="6" key="1">
    <citation type="journal article" date="2014" name="Int. J. Syst. Evol. Microbiol.">
        <title>Complete genome sequence of Corynebacterium casei LMG S-19264T (=DSM 44701T), isolated from a smear-ripened cheese.</title>
        <authorList>
            <consortium name="US DOE Joint Genome Institute (JGI-PGF)"/>
            <person name="Walter F."/>
            <person name="Albersmeier A."/>
            <person name="Kalinowski J."/>
            <person name="Ruckert C."/>
        </authorList>
    </citation>
    <scope>NUCLEOTIDE SEQUENCE</scope>
    <source>
        <strain evidence="6">KCTC 12344</strain>
    </source>
</reference>
<keyword evidence="4" id="KW-0812">Transmembrane</keyword>
<evidence type="ECO:0000256" key="2">
    <source>
        <dbReference type="ARBA" id="ARBA00022777"/>
    </source>
</evidence>
<evidence type="ECO:0000313" key="7">
    <source>
        <dbReference type="Proteomes" id="UP000619512"/>
    </source>
</evidence>
<dbReference type="EMBL" id="BMWW01000014">
    <property type="protein sequence ID" value="GGZ09995.1"/>
    <property type="molecule type" value="Genomic_DNA"/>
</dbReference>
<organism evidence="6 7">
    <name type="scientific">Pseudoduganella plicata</name>
    <dbReference type="NCBI Taxonomy" id="321984"/>
    <lineage>
        <taxon>Bacteria</taxon>
        <taxon>Pseudomonadati</taxon>
        <taxon>Pseudomonadota</taxon>
        <taxon>Betaproteobacteria</taxon>
        <taxon>Burkholderiales</taxon>
        <taxon>Oxalobacteraceae</taxon>
        <taxon>Telluria group</taxon>
        <taxon>Pseudoduganella</taxon>
    </lineage>
</organism>
<feature type="domain" description="Histidine kinase/HSP90-like ATPase" evidence="5">
    <location>
        <begin position="389"/>
        <end position="486"/>
    </location>
</feature>
<dbReference type="Gene3D" id="1.20.5.1930">
    <property type="match status" value="1"/>
</dbReference>
<keyword evidence="1" id="KW-0808">Transferase</keyword>